<protein>
    <recommendedName>
        <fullName evidence="3">DNA-directed DNA polymerase</fullName>
    </recommendedName>
</protein>
<comment type="caution">
    <text evidence="1">The sequence shown here is derived from an EMBL/GenBank/DDBJ whole genome shotgun (WGS) entry which is preliminary data.</text>
</comment>
<evidence type="ECO:0000313" key="2">
    <source>
        <dbReference type="Proteomes" id="UP000499080"/>
    </source>
</evidence>
<reference evidence="1 2" key="1">
    <citation type="journal article" date="2019" name="Sci. Rep.">
        <title>Orb-weaving spider Araneus ventricosus genome elucidates the spidroin gene catalogue.</title>
        <authorList>
            <person name="Kono N."/>
            <person name="Nakamura H."/>
            <person name="Ohtoshi R."/>
            <person name="Moran D.A.P."/>
            <person name="Shinohara A."/>
            <person name="Yoshida Y."/>
            <person name="Fujiwara M."/>
            <person name="Mori M."/>
            <person name="Tomita M."/>
            <person name="Arakawa K."/>
        </authorList>
    </citation>
    <scope>NUCLEOTIDE SEQUENCE [LARGE SCALE GENOMIC DNA]</scope>
</reference>
<dbReference type="OrthoDB" id="6432665at2759"/>
<dbReference type="AlphaFoldDB" id="A0A4Y2BI03"/>
<proteinExistence type="predicted"/>
<dbReference type="EMBL" id="BGPR01000076">
    <property type="protein sequence ID" value="GBL91025.1"/>
    <property type="molecule type" value="Genomic_DNA"/>
</dbReference>
<organism evidence="1 2">
    <name type="scientific">Araneus ventricosus</name>
    <name type="common">Orbweaver spider</name>
    <name type="synonym">Epeira ventricosa</name>
    <dbReference type="NCBI Taxonomy" id="182803"/>
    <lineage>
        <taxon>Eukaryota</taxon>
        <taxon>Metazoa</taxon>
        <taxon>Ecdysozoa</taxon>
        <taxon>Arthropoda</taxon>
        <taxon>Chelicerata</taxon>
        <taxon>Arachnida</taxon>
        <taxon>Araneae</taxon>
        <taxon>Araneomorphae</taxon>
        <taxon>Entelegynae</taxon>
        <taxon>Araneoidea</taxon>
        <taxon>Araneidae</taxon>
        <taxon>Araneus</taxon>
    </lineage>
</organism>
<sequence length="181" mass="21288">MYDFHYNTILKKYGDKTQLLFTDTDSLCYEITTEDLNKDFENMKDYFDFSDYPPDHALFSVENKKRIGFFKDELNGQPCFEFVGLRSKMYSILSESCEKRTAKGISRSGRKRKLNHANYRNCLLSREPTSVSQFRIGSEKHRIFSMQQNKKALSAFEDKRYLLEDGVTSLSYGQFKISHLK</sequence>
<evidence type="ECO:0000313" key="1">
    <source>
        <dbReference type="EMBL" id="GBL91025.1"/>
    </source>
</evidence>
<dbReference type="PANTHER" id="PTHR31511:SF12">
    <property type="entry name" value="RHO TERMINATION FACTOR N-TERMINAL DOMAIN-CONTAINING PROTEIN"/>
    <property type="match status" value="1"/>
</dbReference>
<evidence type="ECO:0008006" key="3">
    <source>
        <dbReference type="Google" id="ProtNLM"/>
    </source>
</evidence>
<keyword evidence="2" id="KW-1185">Reference proteome</keyword>
<gene>
    <name evidence="1" type="ORF">AVEN_184415_1</name>
</gene>
<dbReference type="PANTHER" id="PTHR31511">
    <property type="entry name" value="PROTEIN CBG23764"/>
    <property type="match status" value="1"/>
</dbReference>
<name>A0A4Y2BI03_ARAVE</name>
<dbReference type="GO" id="GO:0071897">
    <property type="term" value="P:DNA biosynthetic process"/>
    <property type="evidence" value="ECO:0007669"/>
    <property type="project" value="UniProtKB-ARBA"/>
</dbReference>
<dbReference type="SUPFAM" id="SSF56672">
    <property type="entry name" value="DNA/RNA polymerases"/>
    <property type="match status" value="1"/>
</dbReference>
<dbReference type="InterPro" id="IPR043502">
    <property type="entry name" value="DNA/RNA_pol_sf"/>
</dbReference>
<dbReference type="Proteomes" id="UP000499080">
    <property type="component" value="Unassembled WGS sequence"/>
</dbReference>
<accession>A0A4Y2BI03</accession>